<feature type="compositionally biased region" description="Pro residues" evidence="1">
    <location>
        <begin position="91"/>
        <end position="106"/>
    </location>
</feature>
<reference evidence="3 5" key="1">
    <citation type="journal article" date="2011" name="Nature">
        <title>The Medicago genome provides insight into the evolution of rhizobial symbioses.</title>
        <authorList>
            <person name="Young N.D."/>
            <person name="Debelle F."/>
            <person name="Oldroyd G.E."/>
            <person name="Geurts R."/>
            <person name="Cannon S.B."/>
            <person name="Udvardi M.K."/>
            <person name="Benedito V.A."/>
            <person name="Mayer K.F."/>
            <person name="Gouzy J."/>
            <person name="Schoof H."/>
            <person name="Van de Peer Y."/>
            <person name="Proost S."/>
            <person name="Cook D.R."/>
            <person name="Meyers B.C."/>
            <person name="Spannagl M."/>
            <person name="Cheung F."/>
            <person name="De Mita S."/>
            <person name="Krishnakumar V."/>
            <person name="Gundlach H."/>
            <person name="Zhou S."/>
            <person name="Mudge J."/>
            <person name="Bharti A.K."/>
            <person name="Murray J.D."/>
            <person name="Naoumkina M.A."/>
            <person name="Rosen B."/>
            <person name="Silverstein K.A."/>
            <person name="Tang H."/>
            <person name="Rombauts S."/>
            <person name="Zhao P.X."/>
            <person name="Zhou P."/>
            <person name="Barbe V."/>
            <person name="Bardou P."/>
            <person name="Bechner M."/>
            <person name="Bellec A."/>
            <person name="Berger A."/>
            <person name="Berges H."/>
            <person name="Bidwell S."/>
            <person name="Bisseling T."/>
            <person name="Choisne N."/>
            <person name="Couloux A."/>
            <person name="Denny R."/>
            <person name="Deshpande S."/>
            <person name="Dai X."/>
            <person name="Doyle J.J."/>
            <person name="Dudez A.M."/>
            <person name="Farmer A.D."/>
            <person name="Fouteau S."/>
            <person name="Franken C."/>
            <person name="Gibelin C."/>
            <person name="Gish J."/>
            <person name="Goldstein S."/>
            <person name="Gonzalez A.J."/>
            <person name="Green P.J."/>
            <person name="Hallab A."/>
            <person name="Hartog M."/>
            <person name="Hua A."/>
            <person name="Humphray S.J."/>
            <person name="Jeong D.H."/>
            <person name="Jing Y."/>
            <person name="Jocker A."/>
            <person name="Kenton S.M."/>
            <person name="Kim D.J."/>
            <person name="Klee K."/>
            <person name="Lai H."/>
            <person name="Lang C."/>
            <person name="Lin S."/>
            <person name="Macmil S.L."/>
            <person name="Magdelenat G."/>
            <person name="Matthews L."/>
            <person name="McCorrison J."/>
            <person name="Monaghan E.L."/>
            <person name="Mun J.H."/>
            <person name="Najar F.Z."/>
            <person name="Nicholson C."/>
            <person name="Noirot C."/>
            <person name="O'Bleness M."/>
            <person name="Paule C.R."/>
            <person name="Poulain J."/>
            <person name="Prion F."/>
            <person name="Qin B."/>
            <person name="Qu C."/>
            <person name="Retzel E.F."/>
            <person name="Riddle C."/>
            <person name="Sallet E."/>
            <person name="Samain S."/>
            <person name="Samson N."/>
            <person name="Sanders I."/>
            <person name="Saurat O."/>
            <person name="Scarpelli C."/>
            <person name="Schiex T."/>
            <person name="Segurens B."/>
            <person name="Severin A.J."/>
            <person name="Sherrier D.J."/>
            <person name="Shi R."/>
            <person name="Sims S."/>
            <person name="Singer S.R."/>
            <person name="Sinharoy S."/>
            <person name="Sterck L."/>
            <person name="Viollet A."/>
            <person name="Wang B.B."/>
            <person name="Wang K."/>
            <person name="Wang M."/>
            <person name="Wang X."/>
            <person name="Warfsmann J."/>
            <person name="Weissenbach J."/>
            <person name="White D.D."/>
            <person name="White J.D."/>
            <person name="Wiley G.B."/>
            <person name="Wincker P."/>
            <person name="Xing Y."/>
            <person name="Yang L."/>
            <person name="Yao Z."/>
            <person name="Ying F."/>
            <person name="Zhai J."/>
            <person name="Zhou L."/>
            <person name="Zuber A."/>
            <person name="Denarie J."/>
            <person name="Dixon R.A."/>
            <person name="May G.D."/>
            <person name="Schwartz D.C."/>
            <person name="Rogers J."/>
            <person name="Quetier F."/>
            <person name="Town C.D."/>
            <person name="Roe B.A."/>
        </authorList>
    </citation>
    <scope>NUCLEOTIDE SEQUENCE [LARGE SCALE GENOMIC DNA]</scope>
    <source>
        <strain evidence="3">A17</strain>
        <strain evidence="4 5">cv. Jemalong A17</strain>
    </source>
</reference>
<dbReference type="InterPro" id="IPR018392">
    <property type="entry name" value="LysM"/>
</dbReference>
<reference evidence="4" key="3">
    <citation type="submission" date="2015-06" db="UniProtKB">
        <authorList>
            <consortium name="EnsemblPlants"/>
        </authorList>
    </citation>
    <scope>IDENTIFICATION</scope>
    <source>
        <strain evidence="4">cv. Jemalong A17</strain>
    </source>
</reference>
<protein>
    <submittedName>
        <fullName evidence="3">LysM domain protein</fullName>
    </submittedName>
</protein>
<dbReference type="EnsemblPlants" id="KEH15243">
    <property type="protein sequence ID" value="KEH15243"/>
    <property type="gene ID" value="MTR_1641s0010"/>
</dbReference>
<evidence type="ECO:0000313" key="4">
    <source>
        <dbReference type="EnsemblPlants" id="KEH15243"/>
    </source>
</evidence>
<dbReference type="InterPro" id="IPR036779">
    <property type="entry name" value="LysM_dom_sf"/>
</dbReference>
<reference evidence="3 5" key="2">
    <citation type="journal article" date="2014" name="BMC Genomics">
        <title>An improved genome release (version Mt4.0) for the model legume Medicago truncatula.</title>
        <authorList>
            <person name="Tang H."/>
            <person name="Krishnakumar V."/>
            <person name="Bidwell S."/>
            <person name="Rosen B."/>
            <person name="Chan A."/>
            <person name="Zhou S."/>
            <person name="Gentzbittel L."/>
            <person name="Childs K.L."/>
            <person name="Yandell M."/>
            <person name="Gundlach H."/>
            <person name="Mayer K.F."/>
            <person name="Schwartz D.C."/>
            <person name="Town C.D."/>
        </authorList>
    </citation>
    <scope>GENOME REANNOTATION</scope>
    <source>
        <strain evidence="3">A17</strain>
        <strain evidence="4 5">cv. Jemalong A17</strain>
    </source>
</reference>
<dbReference type="PROSITE" id="PS51782">
    <property type="entry name" value="LYSM"/>
    <property type="match status" value="1"/>
</dbReference>
<proteinExistence type="predicted"/>
<accession>A0A072TDY5</accession>
<dbReference type="CDD" id="cd00118">
    <property type="entry name" value="LysM"/>
    <property type="match status" value="1"/>
</dbReference>
<dbReference type="Pfam" id="PF01476">
    <property type="entry name" value="LysM"/>
    <property type="match status" value="1"/>
</dbReference>
<gene>
    <name evidence="3" type="ORF">MTR_1641s0010</name>
</gene>
<evidence type="ECO:0000313" key="5">
    <source>
        <dbReference type="Proteomes" id="UP000002051"/>
    </source>
</evidence>
<evidence type="ECO:0000256" key="1">
    <source>
        <dbReference type="SAM" id="MobiDB-lite"/>
    </source>
</evidence>
<feature type="domain" description="LysM" evidence="2">
    <location>
        <begin position="193"/>
        <end position="248"/>
    </location>
</feature>
<dbReference type="EMBL" id="KL404365">
    <property type="protein sequence ID" value="KEH15243.1"/>
    <property type="molecule type" value="Genomic_DNA"/>
</dbReference>
<feature type="non-terminal residue" evidence="3">
    <location>
        <position position="367"/>
    </location>
</feature>
<keyword evidence="5" id="KW-1185">Reference proteome</keyword>
<dbReference type="AlphaFoldDB" id="A0A072TDY5"/>
<dbReference type="Proteomes" id="UP000002051">
    <property type="component" value="Unassembled WGS sequence"/>
</dbReference>
<evidence type="ECO:0000259" key="2">
    <source>
        <dbReference type="PROSITE" id="PS51782"/>
    </source>
</evidence>
<dbReference type="GO" id="GO:0008061">
    <property type="term" value="F:chitin binding"/>
    <property type="evidence" value="ECO:0000318"/>
    <property type="project" value="GO_Central"/>
</dbReference>
<organism evidence="3 5">
    <name type="scientific">Medicago truncatula</name>
    <name type="common">Barrel medic</name>
    <name type="synonym">Medicago tribuloides</name>
    <dbReference type="NCBI Taxonomy" id="3880"/>
    <lineage>
        <taxon>Eukaryota</taxon>
        <taxon>Viridiplantae</taxon>
        <taxon>Streptophyta</taxon>
        <taxon>Embryophyta</taxon>
        <taxon>Tracheophyta</taxon>
        <taxon>Spermatophyta</taxon>
        <taxon>Magnoliopsida</taxon>
        <taxon>eudicotyledons</taxon>
        <taxon>Gunneridae</taxon>
        <taxon>Pentapetalae</taxon>
        <taxon>rosids</taxon>
        <taxon>fabids</taxon>
        <taxon>Fabales</taxon>
        <taxon>Fabaceae</taxon>
        <taxon>Papilionoideae</taxon>
        <taxon>50 kb inversion clade</taxon>
        <taxon>NPAAA clade</taxon>
        <taxon>Hologalegina</taxon>
        <taxon>IRL clade</taxon>
        <taxon>Trifolieae</taxon>
        <taxon>Medicago</taxon>
    </lineage>
</organism>
<evidence type="ECO:0000313" key="3">
    <source>
        <dbReference type="EMBL" id="KEH15243.1"/>
    </source>
</evidence>
<dbReference type="HOGENOM" id="CLU_755641_0_0_1"/>
<feature type="region of interest" description="Disordered" evidence="1">
    <location>
        <begin position="91"/>
        <end position="112"/>
    </location>
</feature>
<sequence length="367" mass="37712">MASIVDFLKATFTVDVVTDPALLDTSLQDRFTAGAVIFPALPGLELTVPSPTAEGKTVSIALGDWAQVTPDYRSAVIAAFNKLAATLVNPANPPASPPPSDCPPATPSSTPESLTQVVFEDSFALIARQLLQAAIDAYASYPYVLRQNDSIQSIVDFAHIDGKHNPDFTPADLVNANSALALAAGNVLQLAGLGYTVQSGDTLNAIAARYSAPSNSTAAYATAPDALIVLDANARATALLQPGVTITVGAASTTTEPGSSFASVADALGIPLATLAADKNLWAMNTLLLPGATLAIPSIAYTTAKSPLDTLELIFNAFGLTTEAFVGVAQNLTVTGLFAFDASRATLVHLSNLDDLTGEQLAQAVAA</sequence>
<dbReference type="Gene3D" id="3.10.350.10">
    <property type="entry name" value="LysM domain"/>
    <property type="match status" value="1"/>
</dbReference>
<name>A0A072TDY5_MEDTR</name>